<keyword evidence="2" id="KW-0521">NADP</keyword>
<accession>A0A4C1UYX7</accession>
<feature type="region of interest" description="Disordered" evidence="6">
    <location>
        <begin position="212"/>
        <end position="256"/>
    </location>
</feature>
<evidence type="ECO:0000256" key="5">
    <source>
        <dbReference type="ARBA" id="ARBA00048202"/>
    </source>
</evidence>
<dbReference type="GO" id="GO:0008750">
    <property type="term" value="F:proton-translocating NAD(P)+ transhydrogenase activity"/>
    <property type="evidence" value="ECO:0007669"/>
    <property type="project" value="UniProtKB-EC"/>
</dbReference>
<comment type="caution">
    <text evidence="8">The sequence shown here is derived from an EMBL/GenBank/DDBJ whole genome shotgun (WGS) entry which is preliminary data.</text>
</comment>
<dbReference type="Proteomes" id="UP000299102">
    <property type="component" value="Unassembled WGS sequence"/>
</dbReference>
<dbReference type="FunFam" id="3.40.50.720:FF:000063">
    <property type="entry name" value="NAD(P) transhydrogenase subunit alpha"/>
    <property type="match status" value="1"/>
</dbReference>
<dbReference type="OrthoDB" id="37244at2759"/>
<evidence type="ECO:0000259" key="7">
    <source>
        <dbReference type="SMART" id="SM01003"/>
    </source>
</evidence>
<feature type="compositionally biased region" description="Basic and acidic residues" evidence="6">
    <location>
        <begin position="232"/>
        <end position="244"/>
    </location>
</feature>
<keyword evidence="9" id="KW-1185">Reference proteome</keyword>
<evidence type="ECO:0000256" key="4">
    <source>
        <dbReference type="ARBA" id="ARBA00023027"/>
    </source>
</evidence>
<sequence>MGGCTRILRSHLSLPRPWYRSFSSTASSPTPTPGTPYAKLTIGVPKEIWHDEKRVAIVPAVVTKLVKKGFTVNIEENAGTLANFTNKAYEEAGAKVTNVNEAFQSDIILKVRPTLEQEVSKLKNEGTLISFLYPAQNKTLIEKLAAKKINAFAMDCIPRISRAQAFDALSSMANVAGYRAVIEAAAHFPRFFSVRSKIGIEIFIGIESGTGPDSAVEPELTSKTRPRSQSKLTEKSDNIGDEGIHVYGSEAGGTFE</sequence>
<evidence type="ECO:0000256" key="2">
    <source>
        <dbReference type="ARBA" id="ARBA00022857"/>
    </source>
</evidence>
<proteinExistence type="predicted"/>
<dbReference type="PANTHER" id="PTHR10160:SF19">
    <property type="entry name" value="PROTON-TRANSLOCATING NAD(P)(+) TRANSHYDROGENASE"/>
    <property type="match status" value="1"/>
</dbReference>
<reference evidence="8 9" key="1">
    <citation type="journal article" date="2019" name="Commun. Biol.">
        <title>The bagworm genome reveals a unique fibroin gene that provides high tensile strength.</title>
        <authorList>
            <person name="Kono N."/>
            <person name="Nakamura H."/>
            <person name="Ohtoshi R."/>
            <person name="Tomita M."/>
            <person name="Numata K."/>
            <person name="Arakawa K."/>
        </authorList>
    </citation>
    <scope>NUCLEOTIDE SEQUENCE [LARGE SCALE GENOMIC DNA]</scope>
</reference>
<dbReference type="STRING" id="151549.A0A4C1UYX7"/>
<dbReference type="AlphaFoldDB" id="A0A4C1UYX7"/>
<evidence type="ECO:0000256" key="6">
    <source>
        <dbReference type="SAM" id="MobiDB-lite"/>
    </source>
</evidence>
<dbReference type="Gene3D" id="3.40.50.720">
    <property type="entry name" value="NAD(P)-binding Rossmann-like Domain"/>
    <property type="match status" value="2"/>
</dbReference>
<comment type="catalytic activity">
    <reaction evidence="5">
        <text>NAD(+) + NADPH + H(+)(in) = NADH + NADP(+) + H(+)(out)</text>
        <dbReference type="Rhea" id="RHEA:47992"/>
        <dbReference type="ChEBI" id="CHEBI:15378"/>
        <dbReference type="ChEBI" id="CHEBI:57540"/>
        <dbReference type="ChEBI" id="CHEBI:57783"/>
        <dbReference type="ChEBI" id="CHEBI:57945"/>
        <dbReference type="ChEBI" id="CHEBI:58349"/>
        <dbReference type="EC" id="7.1.1.1"/>
    </reaction>
</comment>
<feature type="compositionally biased region" description="Polar residues" evidence="6">
    <location>
        <begin position="221"/>
        <end position="231"/>
    </location>
</feature>
<dbReference type="PANTHER" id="PTHR10160">
    <property type="entry name" value="NAD(P) TRANSHYDROGENASE"/>
    <property type="match status" value="1"/>
</dbReference>
<dbReference type="EC" id="7.1.1.1" evidence="1"/>
<evidence type="ECO:0000313" key="8">
    <source>
        <dbReference type="EMBL" id="GBP31226.1"/>
    </source>
</evidence>
<dbReference type="EMBL" id="BGZK01000243">
    <property type="protein sequence ID" value="GBP31226.1"/>
    <property type="molecule type" value="Genomic_DNA"/>
</dbReference>
<feature type="domain" description="Alanine dehydrogenase/pyridine nucleotide transhydrogenase N-terminal" evidence="7">
    <location>
        <begin position="43"/>
        <end position="176"/>
    </location>
</feature>
<protein>
    <recommendedName>
        <fullName evidence="1">proton-translocating NAD(P)(+) transhydrogenase</fullName>
        <ecNumber evidence="1">7.1.1.1</ecNumber>
    </recommendedName>
</protein>
<keyword evidence="4" id="KW-0520">NAD</keyword>
<gene>
    <name evidence="8" type="primary">NNT</name>
    <name evidence="8" type="ORF">EVAR_21506_1</name>
</gene>
<dbReference type="GO" id="GO:0050661">
    <property type="term" value="F:NADP binding"/>
    <property type="evidence" value="ECO:0007669"/>
    <property type="project" value="TreeGrafter"/>
</dbReference>
<evidence type="ECO:0000313" key="9">
    <source>
        <dbReference type="Proteomes" id="UP000299102"/>
    </source>
</evidence>
<dbReference type="GO" id="GO:0006740">
    <property type="term" value="P:NADPH regeneration"/>
    <property type="evidence" value="ECO:0007669"/>
    <property type="project" value="TreeGrafter"/>
</dbReference>
<evidence type="ECO:0000256" key="3">
    <source>
        <dbReference type="ARBA" id="ARBA00022967"/>
    </source>
</evidence>
<dbReference type="SUPFAM" id="SSF52283">
    <property type="entry name" value="Formate/glycerate dehydrogenase catalytic domain-like"/>
    <property type="match status" value="1"/>
</dbReference>
<dbReference type="GO" id="GO:0005743">
    <property type="term" value="C:mitochondrial inner membrane"/>
    <property type="evidence" value="ECO:0007669"/>
    <property type="project" value="TreeGrafter"/>
</dbReference>
<organism evidence="8 9">
    <name type="scientific">Eumeta variegata</name>
    <name type="common">Bagworm moth</name>
    <name type="synonym">Eumeta japonica</name>
    <dbReference type="NCBI Taxonomy" id="151549"/>
    <lineage>
        <taxon>Eukaryota</taxon>
        <taxon>Metazoa</taxon>
        <taxon>Ecdysozoa</taxon>
        <taxon>Arthropoda</taxon>
        <taxon>Hexapoda</taxon>
        <taxon>Insecta</taxon>
        <taxon>Pterygota</taxon>
        <taxon>Neoptera</taxon>
        <taxon>Endopterygota</taxon>
        <taxon>Lepidoptera</taxon>
        <taxon>Glossata</taxon>
        <taxon>Ditrysia</taxon>
        <taxon>Tineoidea</taxon>
        <taxon>Psychidae</taxon>
        <taxon>Oiketicinae</taxon>
        <taxon>Eumeta</taxon>
    </lineage>
</organism>
<keyword evidence="3" id="KW-1278">Translocase</keyword>
<dbReference type="InterPro" id="IPR007886">
    <property type="entry name" value="AlaDH/PNT_N"/>
</dbReference>
<name>A0A4C1UYX7_EUMVA</name>
<dbReference type="Pfam" id="PF05222">
    <property type="entry name" value="AlaDh_PNT_N"/>
    <property type="match status" value="1"/>
</dbReference>
<evidence type="ECO:0000256" key="1">
    <source>
        <dbReference type="ARBA" id="ARBA00012943"/>
    </source>
</evidence>
<dbReference type="SMART" id="SM01003">
    <property type="entry name" value="AlaDh_PNT_N"/>
    <property type="match status" value="1"/>
</dbReference>